<accession>A0AAD9MLQ2</accession>
<dbReference type="PANTHER" id="PTHR31140:SF139">
    <property type="entry name" value="B3 DOMAIN-CONTAINING PROTEIN OS02G0455900-RELATED"/>
    <property type="match status" value="1"/>
</dbReference>
<dbReference type="InterPro" id="IPR015300">
    <property type="entry name" value="DNA-bd_pseudobarrel_sf"/>
</dbReference>
<evidence type="ECO:0000256" key="3">
    <source>
        <dbReference type="ARBA" id="ARBA00023163"/>
    </source>
</evidence>
<dbReference type="PANTHER" id="PTHR31140">
    <property type="entry name" value="B3 DOMAIN-CONTAINING TRANSCRIPTION FACTOR ABI3"/>
    <property type="match status" value="1"/>
</dbReference>
<evidence type="ECO:0000313" key="7">
    <source>
        <dbReference type="Proteomes" id="UP001255856"/>
    </source>
</evidence>
<keyword evidence="3" id="KW-0804">Transcription</keyword>
<feature type="region of interest" description="Disordered" evidence="5">
    <location>
        <begin position="105"/>
        <end position="153"/>
    </location>
</feature>
<feature type="compositionally biased region" description="Basic and acidic residues" evidence="5">
    <location>
        <begin position="210"/>
        <end position="226"/>
    </location>
</feature>
<name>A0AAD9MLQ2_PROWI</name>
<keyword evidence="1" id="KW-0805">Transcription regulation</keyword>
<evidence type="ECO:0000256" key="2">
    <source>
        <dbReference type="ARBA" id="ARBA00023125"/>
    </source>
</evidence>
<organism evidence="6 7">
    <name type="scientific">Prototheca wickerhamii</name>
    <dbReference type="NCBI Taxonomy" id="3111"/>
    <lineage>
        <taxon>Eukaryota</taxon>
        <taxon>Viridiplantae</taxon>
        <taxon>Chlorophyta</taxon>
        <taxon>core chlorophytes</taxon>
        <taxon>Trebouxiophyceae</taxon>
        <taxon>Chlorellales</taxon>
        <taxon>Chlorellaceae</taxon>
        <taxon>Prototheca</taxon>
    </lineage>
</organism>
<dbReference type="CDD" id="cd10017">
    <property type="entry name" value="B3_DNA"/>
    <property type="match status" value="1"/>
</dbReference>
<dbReference type="GO" id="GO:0003677">
    <property type="term" value="F:DNA binding"/>
    <property type="evidence" value="ECO:0007669"/>
    <property type="project" value="UniProtKB-KW"/>
</dbReference>
<feature type="region of interest" description="Disordered" evidence="5">
    <location>
        <begin position="204"/>
        <end position="233"/>
    </location>
</feature>
<protein>
    <submittedName>
        <fullName evidence="6">Uncharacterized protein</fullName>
    </submittedName>
</protein>
<proteinExistence type="predicted"/>
<dbReference type="InterPro" id="IPR044800">
    <property type="entry name" value="LEC2-like"/>
</dbReference>
<dbReference type="AlphaFoldDB" id="A0AAD9MLQ2"/>
<keyword evidence="2" id="KW-0238">DNA-binding</keyword>
<reference evidence="6" key="1">
    <citation type="submission" date="2021-01" db="EMBL/GenBank/DDBJ databases">
        <authorList>
            <person name="Eckstrom K.M.E."/>
        </authorList>
    </citation>
    <scope>NUCLEOTIDE SEQUENCE</scope>
    <source>
        <strain evidence="6">UVCC 0001</strain>
    </source>
</reference>
<dbReference type="EMBL" id="JASFZW010000013">
    <property type="protein sequence ID" value="KAK2075751.1"/>
    <property type="molecule type" value="Genomic_DNA"/>
</dbReference>
<dbReference type="SUPFAM" id="SSF101936">
    <property type="entry name" value="DNA-binding pseudobarrel domain"/>
    <property type="match status" value="1"/>
</dbReference>
<comment type="caution">
    <text evidence="6">The sequence shown here is derived from an EMBL/GenBank/DDBJ whole genome shotgun (WGS) entry which is preliminary data.</text>
</comment>
<evidence type="ECO:0000256" key="5">
    <source>
        <dbReference type="SAM" id="MobiDB-lite"/>
    </source>
</evidence>
<gene>
    <name evidence="6" type="ORF">QBZ16_001492</name>
</gene>
<evidence type="ECO:0000256" key="4">
    <source>
        <dbReference type="ARBA" id="ARBA00023242"/>
    </source>
</evidence>
<evidence type="ECO:0000313" key="6">
    <source>
        <dbReference type="EMBL" id="KAK2075751.1"/>
    </source>
</evidence>
<keyword evidence="7" id="KW-1185">Reference proteome</keyword>
<dbReference type="Proteomes" id="UP001255856">
    <property type="component" value="Unassembled WGS sequence"/>
</dbReference>
<dbReference type="Gene3D" id="2.40.330.10">
    <property type="entry name" value="DNA-binding pseudobarrel domain"/>
    <property type="match status" value="1"/>
</dbReference>
<dbReference type="GO" id="GO:0003700">
    <property type="term" value="F:DNA-binding transcription factor activity"/>
    <property type="evidence" value="ECO:0007669"/>
    <property type="project" value="InterPro"/>
</dbReference>
<keyword evidence="4" id="KW-0539">Nucleus</keyword>
<feature type="compositionally biased region" description="Low complexity" evidence="5">
    <location>
        <begin position="125"/>
        <end position="136"/>
    </location>
</feature>
<evidence type="ECO:0000256" key="1">
    <source>
        <dbReference type="ARBA" id="ARBA00023015"/>
    </source>
</evidence>
<sequence length="257" mass="27490">MSEQGVRRGDCPSKEDANAKLLSMGTTILFEKVLTTSDANGSGRIVIPKSQAEVHFPDIEAQTGIPLSDVIDRYAMTVGDVLVFARNGDGQYYVCGRRGTKEDVSRKSATKRLTESTSSKRSVKPAKPAVAAAPRAGDTGSTLARPKRPRVKQENPVVANQHGFWTAAVDVCGEPFQAFFESREAATDALEVATVDRGTAAADARVTVETARERKKSEARRTRERSPPAQRRASLGQLADIAALLPGLHSLAAAAAM</sequence>
<dbReference type="InterPro" id="IPR003340">
    <property type="entry name" value="B3_DNA-bd"/>
</dbReference>